<dbReference type="Proteomes" id="UP000193642">
    <property type="component" value="Unassembled WGS sequence"/>
</dbReference>
<dbReference type="InterPro" id="IPR000595">
    <property type="entry name" value="cNMP-bd_dom"/>
</dbReference>
<keyword evidence="3" id="KW-1185">Reference proteome</keyword>
<feature type="domain" description="Cyclic nucleotide-binding" evidence="1">
    <location>
        <begin position="99"/>
        <end position="204"/>
    </location>
</feature>
<gene>
    <name evidence="2" type="ORF">BCR33DRAFT_414489</name>
</gene>
<dbReference type="InterPro" id="IPR018490">
    <property type="entry name" value="cNMP-bd_dom_sf"/>
</dbReference>
<evidence type="ECO:0000313" key="3">
    <source>
        <dbReference type="Proteomes" id="UP000193642"/>
    </source>
</evidence>
<organism evidence="2 3">
    <name type="scientific">Rhizoclosmatium globosum</name>
    <dbReference type="NCBI Taxonomy" id="329046"/>
    <lineage>
        <taxon>Eukaryota</taxon>
        <taxon>Fungi</taxon>
        <taxon>Fungi incertae sedis</taxon>
        <taxon>Chytridiomycota</taxon>
        <taxon>Chytridiomycota incertae sedis</taxon>
        <taxon>Chytridiomycetes</taxon>
        <taxon>Chytridiales</taxon>
        <taxon>Chytriomycetaceae</taxon>
        <taxon>Rhizoclosmatium</taxon>
    </lineage>
</organism>
<comment type="caution">
    <text evidence="2">The sequence shown here is derived from an EMBL/GenBank/DDBJ whole genome shotgun (WGS) entry which is preliminary data.</text>
</comment>
<protein>
    <submittedName>
        <fullName evidence="2">Camp-binding domain-like protein</fullName>
    </submittedName>
</protein>
<dbReference type="GO" id="GO:0003254">
    <property type="term" value="P:regulation of membrane depolarization"/>
    <property type="evidence" value="ECO:0007669"/>
    <property type="project" value="TreeGrafter"/>
</dbReference>
<dbReference type="PANTHER" id="PTHR45689:SF5">
    <property type="entry name" value="I[[H]] CHANNEL, ISOFORM E"/>
    <property type="match status" value="1"/>
</dbReference>
<dbReference type="PANTHER" id="PTHR45689">
    <property type="entry name" value="I[[H]] CHANNEL, ISOFORM E"/>
    <property type="match status" value="1"/>
</dbReference>
<dbReference type="EMBL" id="MCGO01000040">
    <property type="protein sequence ID" value="ORY39436.1"/>
    <property type="molecule type" value="Genomic_DNA"/>
</dbReference>
<sequence length="209" mass="23952">MSSIAMGIDASGRLYKQKIDELKDYMKWKDLSPTTQRKVIKYYEVKYRGKFFEEQTLLHEMNDSLRMEIAAHNCRSLITKVPFLNRKMKDGRDDVFIGKVAMALSAFYFVPGDIVLSTGSTEPEMFFISSGSVDIYLNGKKISNLTAGHYFGELCLLSENPHCSTTVQAISSSVIYRLHRAELIPILHEFEDMRIKIASHCVQDEYNIE</sequence>
<name>A0A1Y2BXG3_9FUNG</name>
<dbReference type="InterPro" id="IPR051413">
    <property type="entry name" value="K/Na_HCN_channel"/>
</dbReference>
<dbReference type="SMART" id="SM00100">
    <property type="entry name" value="cNMP"/>
    <property type="match status" value="1"/>
</dbReference>
<accession>A0A1Y2BXG3</accession>
<proteinExistence type="predicted"/>
<dbReference type="Gene3D" id="2.60.120.10">
    <property type="entry name" value="Jelly Rolls"/>
    <property type="match status" value="1"/>
</dbReference>
<dbReference type="InterPro" id="IPR014710">
    <property type="entry name" value="RmlC-like_jellyroll"/>
</dbReference>
<dbReference type="GO" id="GO:0005249">
    <property type="term" value="F:voltage-gated potassium channel activity"/>
    <property type="evidence" value="ECO:0007669"/>
    <property type="project" value="TreeGrafter"/>
</dbReference>
<reference evidence="2 3" key="1">
    <citation type="submission" date="2016-07" db="EMBL/GenBank/DDBJ databases">
        <title>Pervasive Adenine N6-methylation of Active Genes in Fungi.</title>
        <authorList>
            <consortium name="DOE Joint Genome Institute"/>
            <person name="Mondo S.J."/>
            <person name="Dannebaum R.O."/>
            <person name="Kuo R.C."/>
            <person name="Labutti K."/>
            <person name="Haridas S."/>
            <person name="Kuo A."/>
            <person name="Salamov A."/>
            <person name="Ahrendt S.R."/>
            <person name="Lipzen A."/>
            <person name="Sullivan W."/>
            <person name="Andreopoulos W.B."/>
            <person name="Clum A."/>
            <person name="Lindquist E."/>
            <person name="Daum C."/>
            <person name="Ramamoorthy G.K."/>
            <person name="Gryganskyi A."/>
            <person name="Culley D."/>
            <person name="Magnuson J.K."/>
            <person name="James T.Y."/>
            <person name="O'Malley M.A."/>
            <person name="Stajich J.E."/>
            <person name="Spatafora J.W."/>
            <person name="Visel A."/>
            <person name="Grigoriev I.V."/>
        </authorList>
    </citation>
    <scope>NUCLEOTIDE SEQUENCE [LARGE SCALE GENOMIC DNA]</scope>
    <source>
        <strain evidence="2 3">JEL800</strain>
    </source>
</reference>
<evidence type="ECO:0000313" key="2">
    <source>
        <dbReference type="EMBL" id="ORY39436.1"/>
    </source>
</evidence>
<dbReference type="GO" id="GO:0035725">
    <property type="term" value="P:sodium ion transmembrane transport"/>
    <property type="evidence" value="ECO:0007669"/>
    <property type="project" value="TreeGrafter"/>
</dbReference>
<dbReference type="PROSITE" id="PS50042">
    <property type="entry name" value="CNMP_BINDING_3"/>
    <property type="match status" value="1"/>
</dbReference>
<dbReference type="AlphaFoldDB" id="A0A1Y2BXG3"/>
<dbReference type="SUPFAM" id="SSF51206">
    <property type="entry name" value="cAMP-binding domain-like"/>
    <property type="match status" value="1"/>
</dbReference>
<dbReference type="GO" id="GO:0098855">
    <property type="term" value="C:HCN channel complex"/>
    <property type="evidence" value="ECO:0007669"/>
    <property type="project" value="TreeGrafter"/>
</dbReference>
<dbReference type="CDD" id="cd00038">
    <property type="entry name" value="CAP_ED"/>
    <property type="match status" value="1"/>
</dbReference>
<dbReference type="Gene3D" id="1.10.287.630">
    <property type="entry name" value="Helix hairpin bin"/>
    <property type="match status" value="1"/>
</dbReference>
<evidence type="ECO:0000259" key="1">
    <source>
        <dbReference type="PROSITE" id="PS50042"/>
    </source>
</evidence>
<dbReference type="OrthoDB" id="2152421at2759"/>
<dbReference type="Pfam" id="PF00027">
    <property type="entry name" value="cNMP_binding"/>
    <property type="match status" value="1"/>
</dbReference>